<evidence type="ECO:0000259" key="12">
    <source>
        <dbReference type="PROSITE" id="PS51489"/>
    </source>
</evidence>
<dbReference type="GO" id="GO:0007094">
    <property type="term" value="P:mitotic spindle assembly checkpoint signaling"/>
    <property type="evidence" value="ECO:0007669"/>
    <property type="project" value="InterPro"/>
</dbReference>
<feature type="domain" description="Protein kinase" evidence="11">
    <location>
        <begin position="1285"/>
        <end position="1558"/>
    </location>
</feature>
<dbReference type="PANTHER" id="PTHR14030">
    <property type="entry name" value="MITOTIC CHECKPOINT SERINE/THREONINE-PROTEIN KINASE BUB1"/>
    <property type="match status" value="1"/>
</dbReference>
<keyword evidence="2" id="KW-0158">Chromosome</keyword>
<dbReference type="InterPro" id="IPR000719">
    <property type="entry name" value="Prot_kinase_dom"/>
</dbReference>
<evidence type="ECO:0000256" key="5">
    <source>
        <dbReference type="ARBA" id="ARBA00022777"/>
    </source>
</evidence>
<comment type="caution">
    <text evidence="13">The sequence shown here is derived from an EMBL/GenBank/DDBJ whole genome shotgun (WGS) entry which is preliminary data.</text>
</comment>
<evidence type="ECO:0000256" key="8">
    <source>
        <dbReference type="ARBA" id="ARBA00023328"/>
    </source>
</evidence>
<evidence type="ECO:0000313" key="14">
    <source>
        <dbReference type="Proteomes" id="UP000239649"/>
    </source>
</evidence>
<dbReference type="Gene3D" id="1.10.510.10">
    <property type="entry name" value="Transferase(Phosphotransferase) domain 1"/>
    <property type="match status" value="1"/>
</dbReference>
<proteinExistence type="predicted"/>
<dbReference type="PROSITE" id="PS00107">
    <property type="entry name" value="PROTEIN_KINASE_ATP"/>
    <property type="match status" value="1"/>
</dbReference>
<sequence length="1580" mass="162069">MAAPAAPQADWEASKENFQPLKAGRKGAALRDSTAELRSQAIETRRRAFWEELAGYCGNDPLEVWLRFIKWTQETFSAGGHKAELLPLLERCTRELQGWDGGRYARDIRYLRVWIQYADCLPDPGDVFSFLRENNIGQDHVLFYIAHATYLEARGGYAKADAVYQAGIARLAAPQDRLRAKFADFQQRMARRIQRKAQEQSVGEPEPEPERRSLGLLGGSVGNRPPAAGARGNGLLLGGASALLGKRKAAAGCPAADQENAPGGGLDVFVDEEFSGPSGAPATAPPVLFQPAGRSAAAPWTKLGGFEAGRKENMQRASAWAGQRVKQAPAHSAPAAPTLEIFVDPELQELDDQVAGPSDNVDKPTLRQRLDRGSGGVAGEEAIMQDPLQLHKAQTAGPLAGGGPGRGNSSTAALADAAPDAKRRREEVLAYAEDSLVGSSGEELCYEEVRAAVWRQRQQQAEAQAMQEGVDVSEEQPDMELETCAVMATAAKLVAEEQAPAAMEREVTPPLPPTAAAEPAVSEGAFGSPVDPEGPEQAPAEASPAAEPAAPADRPASPAAEAGVGAAAAGAENAALAAPAADDADPADVAMSAAEQLAARPAPFEQQAEASQEHAGLHEPTVTLNTADAFAAINGMFGGALAADAATANLFAAGGGGAGAGGMPAALEPTMTIATKGAFEALNRMFKGSLPSEHGSLPPNPYAEPTLSLGRGGLGSGSGGYEPTMTISTKAAFHAINAMFKGALPQEHAGTLPPTAKGPAAGYEPTVTISTKAAFDAINQMFGASAAAAPAQQQQDGFHVPAPRPPRARAAQMAAPAAESPGGFCVHEDTQFVSVPMEEGGGDSSPQAAPAAFGRPSGSPSGFCIRDDTMFVTVPADGEEEGAAQAAAAMGGGGDASPASPGMSGGGFSIREDTMFVTVAMQREEEEDEELAGAAPDAAADAPPAAEAQPTCSYEPSPVPAAAPPASGGLFGGFEIREDTMFMGGGGAGGASGPFSPSASSEAGGSTGGLLGAEVVGAAREGSPSHSSAAVQVNKWGFAPGADDTLALDLGDTQALLAAADAAAASDPVAAAALHAEVADDSLAMGQSADGEAAQLALGMQDLHLEGKENPPAGEGGSGAAGSRRCLADPAVAAAALQPLGDARAGQLGVVLEADAAAEAALAAAADDVAAPPGDEFEVWADGECSSPMPMAASGAAIADEPAAAANEEKAGYLTPVAAGQPALVDPFSPTFQGRLLDCLDPAVSEWPGVYCCSGEEEAAAAAAFKAVGCSAAALEELQLAGLEFAVSGCIGQGAYARVYQGVDGDCADVALKHESPPCPWEWYICKAVAGRVPPSERHRFIEPTALLLGGRGSVLVAPLGPQGSLQDLVNAYLAQGQTPPEVLAMHFAAELLRTLQHMHAARILHTDIKPDNLLVTLDAADAGDENAAPSLGLQLIDFGRGVDLELLPPGTLLQGDSGTDSFRCVEMREGAPWVWQADTYGAAACAHVLLYGRYMEVERVRDSATGVMSLRLAAPFKRQWAGELWGAFFARLLNHRDPALPPAVDDLLASFEAHLATREASQRLRRELTAAAALVPTRS</sequence>
<keyword evidence="3" id="KW-0808">Transferase</keyword>
<feature type="region of interest" description="Disordered" evidence="10">
    <location>
        <begin position="597"/>
        <end position="616"/>
    </location>
</feature>
<dbReference type="SMART" id="SM00777">
    <property type="entry name" value="Mad3_BUB1_I"/>
    <property type="match status" value="1"/>
</dbReference>
<dbReference type="GO" id="GO:0005524">
    <property type="term" value="F:ATP binding"/>
    <property type="evidence" value="ECO:0007669"/>
    <property type="project" value="UniProtKB-UniRule"/>
</dbReference>
<dbReference type="Pfam" id="PF00069">
    <property type="entry name" value="Pkinase"/>
    <property type="match status" value="1"/>
</dbReference>
<name>A0A2P6VD67_9CHLO</name>
<evidence type="ECO:0000313" key="13">
    <source>
        <dbReference type="EMBL" id="PSC72001.1"/>
    </source>
</evidence>
<dbReference type="SMART" id="SM00220">
    <property type="entry name" value="S_TKc"/>
    <property type="match status" value="1"/>
</dbReference>
<feature type="region of interest" description="Disordered" evidence="10">
    <location>
        <begin position="924"/>
        <end position="963"/>
    </location>
</feature>
<dbReference type="FunFam" id="1.25.40.430:FF:000003">
    <property type="entry name" value="Checkpoint serine/threonine-protein kinase BUB1"/>
    <property type="match status" value="1"/>
</dbReference>
<dbReference type="Pfam" id="PF08311">
    <property type="entry name" value="Mad3_BUB1_I"/>
    <property type="match status" value="1"/>
</dbReference>
<feature type="domain" description="BUB1 N-terminal" evidence="12">
    <location>
        <begin position="49"/>
        <end position="213"/>
    </location>
</feature>
<feature type="compositionally biased region" description="Low complexity" evidence="10">
    <location>
        <begin position="993"/>
        <end position="1004"/>
    </location>
</feature>
<dbReference type="InterPro" id="IPR017441">
    <property type="entry name" value="Protein_kinase_ATP_BS"/>
</dbReference>
<dbReference type="GO" id="GO:0000776">
    <property type="term" value="C:kinetochore"/>
    <property type="evidence" value="ECO:0007669"/>
    <property type="project" value="UniProtKB-KW"/>
</dbReference>
<keyword evidence="5" id="KW-0418">Kinase</keyword>
<feature type="compositionally biased region" description="Low complexity" evidence="10">
    <location>
        <begin position="932"/>
        <end position="948"/>
    </location>
</feature>
<dbReference type="InterPro" id="IPR015661">
    <property type="entry name" value="Bub1/Mad3"/>
</dbReference>
<dbReference type="EMBL" id="LHPF02000012">
    <property type="protein sequence ID" value="PSC72001.1"/>
    <property type="molecule type" value="Genomic_DNA"/>
</dbReference>
<dbReference type="STRING" id="554055.A0A2P6VD67"/>
<keyword evidence="7 9" id="KW-0067">ATP-binding</keyword>
<evidence type="ECO:0000259" key="11">
    <source>
        <dbReference type="PROSITE" id="PS50011"/>
    </source>
</evidence>
<evidence type="ECO:0000256" key="9">
    <source>
        <dbReference type="PROSITE-ProRule" id="PRU10141"/>
    </source>
</evidence>
<keyword evidence="14" id="KW-1185">Reference proteome</keyword>
<feature type="region of interest" description="Disordered" evidence="10">
    <location>
        <begin position="193"/>
        <end position="225"/>
    </location>
</feature>
<feature type="region of interest" description="Disordered" evidence="10">
    <location>
        <begin position="499"/>
        <end position="564"/>
    </location>
</feature>
<dbReference type="PROSITE" id="PS51489">
    <property type="entry name" value="BUB1_N"/>
    <property type="match status" value="1"/>
</dbReference>
<keyword evidence="8" id="KW-0137">Centromere</keyword>
<evidence type="ECO:0000256" key="1">
    <source>
        <dbReference type="ARBA" id="ARBA00004629"/>
    </source>
</evidence>
<dbReference type="Gene3D" id="1.25.40.430">
    <property type="match status" value="1"/>
</dbReference>
<organism evidence="13 14">
    <name type="scientific">Micractinium conductrix</name>
    <dbReference type="NCBI Taxonomy" id="554055"/>
    <lineage>
        <taxon>Eukaryota</taxon>
        <taxon>Viridiplantae</taxon>
        <taxon>Chlorophyta</taxon>
        <taxon>core chlorophytes</taxon>
        <taxon>Trebouxiophyceae</taxon>
        <taxon>Chlorellales</taxon>
        <taxon>Chlorellaceae</taxon>
        <taxon>Chlorella clade</taxon>
        <taxon>Micractinium</taxon>
    </lineage>
</organism>
<keyword evidence="6" id="KW-0995">Kinetochore</keyword>
<feature type="binding site" evidence="9">
    <location>
        <position position="1313"/>
    </location>
    <ligand>
        <name>ATP</name>
        <dbReference type="ChEBI" id="CHEBI:30616"/>
    </ligand>
</feature>
<feature type="compositionally biased region" description="Low complexity" evidence="10">
    <location>
        <begin position="535"/>
        <end position="564"/>
    </location>
</feature>
<feature type="region of interest" description="Disordered" evidence="10">
    <location>
        <begin position="986"/>
        <end position="1007"/>
    </location>
</feature>
<protein>
    <submittedName>
        <fullName evidence="13">Mitotic checkpoint serine threonine-kinase BUB1</fullName>
    </submittedName>
</protein>
<dbReference type="PROSITE" id="PS00108">
    <property type="entry name" value="PROTEIN_KINASE_ST"/>
    <property type="match status" value="1"/>
</dbReference>
<feature type="region of interest" description="Disordered" evidence="10">
    <location>
        <begin position="882"/>
        <end position="907"/>
    </location>
</feature>
<feature type="compositionally biased region" description="Basic and acidic residues" evidence="10">
    <location>
        <begin position="360"/>
        <end position="372"/>
    </location>
</feature>
<dbReference type="GO" id="GO:0004672">
    <property type="term" value="F:protein kinase activity"/>
    <property type="evidence" value="ECO:0007669"/>
    <property type="project" value="InterPro"/>
</dbReference>
<dbReference type="GO" id="GO:0032991">
    <property type="term" value="C:protein-containing complex"/>
    <property type="evidence" value="ECO:0007669"/>
    <property type="project" value="UniProtKB-ARBA"/>
</dbReference>
<dbReference type="OrthoDB" id="511701at2759"/>
<dbReference type="SUPFAM" id="SSF56112">
    <property type="entry name" value="Protein kinase-like (PK-like)"/>
    <property type="match status" value="1"/>
</dbReference>
<dbReference type="InterPro" id="IPR011009">
    <property type="entry name" value="Kinase-like_dom_sf"/>
</dbReference>
<evidence type="ECO:0000256" key="10">
    <source>
        <dbReference type="SAM" id="MobiDB-lite"/>
    </source>
</evidence>
<dbReference type="GO" id="GO:0051754">
    <property type="term" value="P:meiotic sister chromatid cohesion, centromeric"/>
    <property type="evidence" value="ECO:0007669"/>
    <property type="project" value="TreeGrafter"/>
</dbReference>
<evidence type="ECO:0000256" key="7">
    <source>
        <dbReference type="ARBA" id="ARBA00022840"/>
    </source>
</evidence>
<gene>
    <name evidence="13" type="ORF">C2E20_4630</name>
</gene>
<evidence type="ECO:0000256" key="4">
    <source>
        <dbReference type="ARBA" id="ARBA00022741"/>
    </source>
</evidence>
<dbReference type="PANTHER" id="PTHR14030:SF4">
    <property type="entry name" value="BUB1 KINASE, ISOFORM A-RELATED"/>
    <property type="match status" value="1"/>
</dbReference>
<keyword evidence="4 9" id="KW-0547">Nucleotide-binding</keyword>
<feature type="region of interest" description="Disordered" evidence="10">
    <location>
        <begin position="353"/>
        <end position="376"/>
    </location>
</feature>
<dbReference type="PROSITE" id="PS50011">
    <property type="entry name" value="PROTEIN_KINASE_DOM"/>
    <property type="match status" value="1"/>
</dbReference>
<accession>A0A2P6VD67</accession>
<dbReference type="Proteomes" id="UP000239649">
    <property type="component" value="Unassembled WGS sequence"/>
</dbReference>
<feature type="region of interest" description="Disordered" evidence="10">
    <location>
        <begin position="837"/>
        <end position="860"/>
    </location>
</feature>
<evidence type="ECO:0000256" key="2">
    <source>
        <dbReference type="ARBA" id="ARBA00022454"/>
    </source>
</evidence>
<comment type="subcellular location">
    <subcellularLocation>
        <location evidence="1">Chromosome</location>
        <location evidence="1">Centromere</location>
        <location evidence="1">Kinetochore</location>
    </subcellularLocation>
</comment>
<dbReference type="InterPro" id="IPR008271">
    <property type="entry name" value="Ser/Thr_kinase_AS"/>
</dbReference>
<dbReference type="InterPro" id="IPR013212">
    <property type="entry name" value="Mad3/Bub1_I"/>
</dbReference>
<reference evidence="13 14" key="1">
    <citation type="journal article" date="2018" name="Plant J.">
        <title>Genome sequences of Chlorella sorokiniana UTEX 1602 and Micractinium conductrix SAG 241.80: implications to maltose excretion by a green alga.</title>
        <authorList>
            <person name="Arriola M.B."/>
            <person name="Velmurugan N."/>
            <person name="Zhang Y."/>
            <person name="Plunkett M.H."/>
            <person name="Hondzo H."/>
            <person name="Barney B.M."/>
        </authorList>
    </citation>
    <scope>NUCLEOTIDE SEQUENCE [LARGE SCALE GENOMIC DNA]</scope>
    <source>
        <strain evidence="13 14">SAG 241.80</strain>
    </source>
</reference>
<evidence type="ECO:0000256" key="6">
    <source>
        <dbReference type="ARBA" id="ARBA00022838"/>
    </source>
</evidence>
<evidence type="ECO:0000256" key="3">
    <source>
        <dbReference type="ARBA" id="ARBA00022679"/>
    </source>
</evidence>